<evidence type="ECO:0008006" key="3">
    <source>
        <dbReference type="Google" id="ProtNLM"/>
    </source>
</evidence>
<sequence>MTVLGFSHIVTEVKDFKESIAYYQELGYGIEYDISQVVPDEKRSVLSQNPSEVQLYYLRHSSSPRIGIELIKHNESSDGKRAKNIAHGWSFDDSKISLKRDPNDNALITFPYLGEGPKQHIFIPTSKFQETLEFYHSVFSLKSLKNCGDFSPSYQELYEEVGQSAVLILRSCLSPNWNLALHIVETKKVEGDLYLNETGFSCFCFLINQAEFDHFQTLDLEIIGPLVGEKKVKERISQFRFGFIRDPNGYLVEYYLP</sequence>
<dbReference type="InterPro" id="IPR029068">
    <property type="entry name" value="Glyas_Bleomycin-R_OHBP_Dase"/>
</dbReference>
<comment type="caution">
    <text evidence="1">The sequence shown here is derived from an EMBL/GenBank/DDBJ whole genome shotgun (WGS) entry which is preliminary data.</text>
</comment>
<evidence type="ECO:0000313" key="1">
    <source>
        <dbReference type="EMBL" id="PCI27242.1"/>
    </source>
</evidence>
<organism evidence="1 2">
    <name type="scientific">SAR324 cluster bacterium</name>
    <dbReference type="NCBI Taxonomy" id="2024889"/>
    <lineage>
        <taxon>Bacteria</taxon>
        <taxon>Deltaproteobacteria</taxon>
        <taxon>SAR324 cluster</taxon>
    </lineage>
</organism>
<dbReference type="Gene3D" id="3.10.180.10">
    <property type="entry name" value="2,3-Dihydroxybiphenyl 1,2-Dioxygenase, domain 1"/>
    <property type="match status" value="1"/>
</dbReference>
<accession>A0A2A4T150</accession>
<reference evidence="2" key="1">
    <citation type="submission" date="2017-08" db="EMBL/GenBank/DDBJ databases">
        <title>A dynamic microbial community with high functional redundancy inhabits the cold, oxic subseafloor aquifer.</title>
        <authorList>
            <person name="Tully B.J."/>
            <person name="Wheat C.G."/>
            <person name="Glazer B.T."/>
            <person name="Huber J.A."/>
        </authorList>
    </citation>
    <scope>NUCLEOTIDE SEQUENCE [LARGE SCALE GENOMIC DNA]</scope>
</reference>
<dbReference type="Proteomes" id="UP000218113">
    <property type="component" value="Unassembled WGS sequence"/>
</dbReference>
<name>A0A2A4T150_9DELT</name>
<dbReference type="AlphaFoldDB" id="A0A2A4T150"/>
<dbReference type="SUPFAM" id="SSF54593">
    <property type="entry name" value="Glyoxalase/Bleomycin resistance protein/Dihydroxybiphenyl dioxygenase"/>
    <property type="match status" value="2"/>
</dbReference>
<proteinExistence type="predicted"/>
<gene>
    <name evidence="1" type="ORF">COB67_08975</name>
</gene>
<protein>
    <recommendedName>
        <fullName evidence="3">VOC domain-containing protein</fullName>
    </recommendedName>
</protein>
<evidence type="ECO:0000313" key="2">
    <source>
        <dbReference type="Proteomes" id="UP000218113"/>
    </source>
</evidence>
<dbReference type="EMBL" id="NVSR01000067">
    <property type="protein sequence ID" value="PCI27242.1"/>
    <property type="molecule type" value="Genomic_DNA"/>
</dbReference>